<gene>
    <name evidence="2" type="ORF">WG66_1234</name>
</gene>
<feature type="domain" description="MULE transposase" evidence="1">
    <location>
        <begin position="88"/>
        <end position="185"/>
    </location>
</feature>
<accession>A0A0W0GCB2</accession>
<dbReference type="InterPro" id="IPR018289">
    <property type="entry name" value="MULE_transposase_dom"/>
</dbReference>
<evidence type="ECO:0000259" key="1">
    <source>
        <dbReference type="Pfam" id="PF10551"/>
    </source>
</evidence>
<dbReference type="Proteomes" id="UP000054988">
    <property type="component" value="Unassembled WGS sequence"/>
</dbReference>
<dbReference type="AlphaFoldDB" id="A0A0W0GCB2"/>
<comment type="caution">
    <text evidence="2">The sequence shown here is derived from an EMBL/GenBank/DDBJ whole genome shotgun (WGS) entry which is preliminary data.</text>
</comment>
<name>A0A0W0GCB2_MONRR</name>
<dbReference type="EMBL" id="LATX01000458">
    <property type="protein sequence ID" value="KTB46194.1"/>
    <property type="molecule type" value="Genomic_DNA"/>
</dbReference>
<evidence type="ECO:0000313" key="2">
    <source>
        <dbReference type="EMBL" id="KTB46194.1"/>
    </source>
</evidence>
<proteinExistence type="predicted"/>
<dbReference type="Pfam" id="PF10551">
    <property type="entry name" value="MULE"/>
    <property type="match status" value="1"/>
</dbReference>
<evidence type="ECO:0000313" key="3">
    <source>
        <dbReference type="Proteomes" id="UP000054988"/>
    </source>
</evidence>
<organism evidence="2 3">
    <name type="scientific">Moniliophthora roreri</name>
    <name type="common">Frosty pod rot fungus</name>
    <name type="synonym">Monilia roreri</name>
    <dbReference type="NCBI Taxonomy" id="221103"/>
    <lineage>
        <taxon>Eukaryota</taxon>
        <taxon>Fungi</taxon>
        <taxon>Dikarya</taxon>
        <taxon>Basidiomycota</taxon>
        <taxon>Agaricomycotina</taxon>
        <taxon>Agaricomycetes</taxon>
        <taxon>Agaricomycetidae</taxon>
        <taxon>Agaricales</taxon>
        <taxon>Marasmiineae</taxon>
        <taxon>Marasmiaceae</taxon>
        <taxon>Moniliophthora</taxon>
    </lineage>
</organism>
<protein>
    <recommendedName>
        <fullName evidence="1">MULE transposase domain-containing protein</fullName>
    </recommendedName>
</protein>
<reference evidence="2 3" key="1">
    <citation type="submission" date="2015-12" db="EMBL/GenBank/DDBJ databases">
        <title>Draft genome sequence of Moniliophthora roreri, the causal agent of frosty pod rot of cacao.</title>
        <authorList>
            <person name="Aime M.C."/>
            <person name="Diaz-Valderrama J.R."/>
            <person name="Kijpornyongpan T."/>
            <person name="Phillips-Mora W."/>
        </authorList>
    </citation>
    <scope>NUCLEOTIDE SEQUENCE [LARGE SCALE GENOMIC DNA]</scope>
    <source>
        <strain evidence="2 3">MCA 2952</strain>
    </source>
</reference>
<sequence>MPSSLVLKVQATYPNVTAKQVHQAWGVISEELWKKRPNQLELAQVLLQEHQQVIDVFEIKDVPGVEQICWGLKVIIQKIIAKCIIVEIAIDATYNTNTMHLELYCVMAELDGAGFPLSYCLLSTTEAMAAGKKVDALERWTIHLHDKYYVNPEFINLDKDLGEIGMTQRVWPGSKIQICDWHIKKAVREWITKAKLSTTPYKVANANRLFPFIKLSFVPTG</sequence>